<dbReference type="EMBL" id="JMSN01000018">
    <property type="protein sequence ID" value="KDN50802.1"/>
    <property type="molecule type" value="Genomic_DNA"/>
</dbReference>
<dbReference type="InterPro" id="IPR005025">
    <property type="entry name" value="FMN_Rdtase-like_dom"/>
</dbReference>
<dbReference type="PROSITE" id="PS50902">
    <property type="entry name" value="FLAVODOXIN_LIKE"/>
    <property type="match status" value="1"/>
</dbReference>
<comment type="caution">
    <text evidence="4">The sequence shown here is derived from an EMBL/GenBank/DDBJ whole genome shotgun (WGS) entry which is preliminary data.</text>
</comment>
<dbReference type="FunFam" id="3.40.50.360:FF:000001">
    <property type="entry name" value="NAD(P)H dehydrogenase (Quinone) FQR1-like"/>
    <property type="match status" value="1"/>
</dbReference>
<dbReference type="Pfam" id="PF03358">
    <property type="entry name" value="FMN_red"/>
    <property type="match status" value="1"/>
</dbReference>
<dbReference type="NCBIfam" id="NF002999">
    <property type="entry name" value="PRK03767.1"/>
    <property type="match status" value="1"/>
</dbReference>
<dbReference type="AlphaFoldDB" id="A0A066WA19"/>
<dbReference type="FunCoup" id="A0A066WA19">
    <property type="interactions" value="107"/>
</dbReference>
<organism evidence="4 5">
    <name type="scientific">Tilletiaria anomala (strain ATCC 24038 / CBS 436.72 / UBC 951)</name>
    <dbReference type="NCBI Taxonomy" id="1037660"/>
    <lineage>
        <taxon>Eukaryota</taxon>
        <taxon>Fungi</taxon>
        <taxon>Dikarya</taxon>
        <taxon>Basidiomycota</taxon>
        <taxon>Ustilaginomycotina</taxon>
        <taxon>Exobasidiomycetes</taxon>
        <taxon>Georgefischeriales</taxon>
        <taxon>Tilletiariaceae</taxon>
        <taxon>Tilletiaria</taxon>
    </lineage>
</organism>
<dbReference type="STRING" id="1037660.A0A066WA19"/>
<dbReference type="PANTHER" id="PTHR30546:SF23">
    <property type="entry name" value="FLAVOPROTEIN-LIKE PROTEIN YCP4-RELATED"/>
    <property type="match status" value="1"/>
</dbReference>
<protein>
    <submittedName>
        <fullName evidence="4">Benzoquinone reductase</fullName>
    </submittedName>
</protein>
<reference evidence="4 5" key="1">
    <citation type="submission" date="2014-05" db="EMBL/GenBank/DDBJ databases">
        <title>Draft genome sequence of a rare smut relative, Tilletiaria anomala UBC 951.</title>
        <authorList>
            <consortium name="DOE Joint Genome Institute"/>
            <person name="Toome M."/>
            <person name="Kuo A."/>
            <person name="Henrissat B."/>
            <person name="Lipzen A."/>
            <person name="Tritt A."/>
            <person name="Yoshinaga Y."/>
            <person name="Zane M."/>
            <person name="Barry K."/>
            <person name="Grigoriev I.V."/>
            <person name="Spatafora J.W."/>
            <person name="Aimea M.C."/>
        </authorList>
    </citation>
    <scope>NUCLEOTIDE SEQUENCE [LARGE SCALE GENOMIC DNA]</scope>
    <source>
        <strain evidence="4 5">UBC 951</strain>
    </source>
</reference>
<dbReference type="OMA" id="HHGMLIM"/>
<gene>
    <name evidence="4" type="ORF">K437DRAFT_254970</name>
</gene>
<dbReference type="GeneID" id="25264031"/>
<dbReference type="GO" id="GO:0016020">
    <property type="term" value="C:membrane"/>
    <property type="evidence" value="ECO:0007669"/>
    <property type="project" value="TreeGrafter"/>
</dbReference>
<accession>A0A066WA19</accession>
<feature type="domain" description="Flavodoxin-like" evidence="3">
    <location>
        <begin position="79"/>
        <end position="267"/>
    </location>
</feature>
<name>A0A066WA19_TILAU</name>
<dbReference type="PANTHER" id="PTHR30546">
    <property type="entry name" value="FLAVODOXIN-RELATED PROTEIN WRBA-RELATED"/>
    <property type="match status" value="1"/>
</dbReference>
<feature type="compositionally biased region" description="Low complexity" evidence="2">
    <location>
        <begin position="20"/>
        <end position="30"/>
    </location>
</feature>
<proteinExistence type="inferred from homology"/>
<dbReference type="Proteomes" id="UP000027361">
    <property type="component" value="Unassembled WGS sequence"/>
</dbReference>
<dbReference type="SUPFAM" id="SSF52218">
    <property type="entry name" value="Flavoproteins"/>
    <property type="match status" value="1"/>
</dbReference>
<dbReference type="InterPro" id="IPR029039">
    <property type="entry name" value="Flavoprotein-like_sf"/>
</dbReference>
<sequence length="280" mass="29068">MSGLVKRLSNLGKPKKEQQTPATSTCSTSAAAPAATPAGISTTTIALAPAPAPAAQSEPTTAAVTLPAAPTTTMSATKIAVVYHSLWGHISTLAEEVAAGLRDSGVQVEIFTFAETLSDEALGKMYANKALGEKYPHITPEKLAEFDGFLFGFGTRYGRAPAQVSAFFDRTGGLWAKGTLVGKFGGIFTSTSSQHGGQEVTALTTISYFAHHGITFVPIGYQFPELTNLTEVLGGSPWGAATISGGDGSRKVSEIELKVARGQGNYFGKTVSTFVKGKSA</sequence>
<evidence type="ECO:0000259" key="3">
    <source>
        <dbReference type="PROSITE" id="PS50902"/>
    </source>
</evidence>
<dbReference type="Gene3D" id="3.40.50.360">
    <property type="match status" value="1"/>
</dbReference>
<evidence type="ECO:0000256" key="2">
    <source>
        <dbReference type="SAM" id="MobiDB-lite"/>
    </source>
</evidence>
<dbReference type="GO" id="GO:0010181">
    <property type="term" value="F:FMN binding"/>
    <property type="evidence" value="ECO:0007669"/>
    <property type="project" value="InterPro"/>
</dbReference>
<evidence type="ECO:0000313" key="4">
    <source>
        <dbReference type="EMBL" id="KDN50802.1"/>
    </source>
</evidence>
<dbReference type="InterPro" id="IPR010089">
    <property type="entry name" value="Flavoprotein_WrbA-like"/>
</dbReference>
<keyword evidence="5" id="KW-1185">Reference proteome</keyword>
<evidence type="ECO:0000256" key="1">
    <source>
        <dbReference type="ARBA" id="ARBA00006961"/>
    </source>
</evidence>
<dbReference type="RefSeq" id="XP_013244554.1">
    <property type="nucleotide sequence ID" value="XM_013389100.1"/>
</dbReference>
<dbReference type="HOGENOM" id="CLU_051402_0_1_1"/>
<dbReference type="OrthoDB" id="504689at2759"/>
<dbReference type="InParanoid" id="A0A066WA19"/>
<evidence type="ECO:0000313" key="5">
    <source>
        <dbReference type="Proteomes" id="UP000027361"/>
    </source>
</evidence>
<dbReference type="NCBIfam" id="TIGR01755">
    <property type="entry name" value="flav_wrbA"/>
    <property type="match status" value="1"/>
</dbReference>
<dbReference type="InterPro" id="IPR008254">
    <property type="entry name" value="Flavodoxin/NO_synth"/>
</dbReference>
<dbReference type="GO" id="GO:0003955">
    <property type="term" value="F:NAD(P)H dehydrogenase (quinone) activity"/>
    <property type="evidence" value="ECO:0007669"/>
    <property type="project" value="InterPro"/>
</dbReference>
<feature type="region of interest" description="Disordered" evidence="2">
    <location>
        <begin position="1"/>
        <end position="30"/>
    </location>
</feature>
<comment type="similarity">
    <text evidence="1">Belongs to the WrbA family.</text>
</comment>